<dbReference type="PANTHER" id="PTHR34474:SF2">
    <property type="entry name" value="SIGNAL TRANSDUCTION PROTEIN TRAP"/>
    <property type="match status" value="1"/>
</dbReference>
<comment type="caution">
    <text evidence="2">The sequence shown here is derived from an EMBL/GenBank/DDBJ whole genome shotgun (WGS) entry which is preliminary data.</text>
</comment>
<dbReference type="EMBL" id="PISD01000022">
    <property type="protein sequence ID" value="PKG28852.1"/>
    <property type="molecule type" value="Genomic_DNA"/>
</dbReference>
<sequence length="163" mass="18962">MNFYITSGTNSFLSMIKKKHNKEEMTFMQNSQHSLLVHETAKKSKFQQPRSYKIIDQYGQLSDGSFASLNYIPVTDEGKPIFIYTYKNLSEKLDKAAGLQAVRVLEPFKSNTFVVLTVWKNEAYYKDWEATDSFENLKQTNNNQQILADPAYSAHYYIQNDEE</sequence>
<organism evidence="2 3">
    <name type="scientific">Cytobacillus horneckiae</name>
    <dbReference type="NCBI Taxonomy" id="549687"/>
    <lineage>
        <taxon>Bacteria</taxon>
        <taxon>Bacillati</taxon>
        <taxon>Bacillota</taxon>
        <taxon>Bacilli</taxon>
        <taxon>Bacillales</taxon>
        <taxon>Bacillaceae</taxon>
        <taxon>Cytobacillus</taxon>
    </lineage>
</organism>
<evidence type="ECO:0000259" key="1">
    <source>
        <dbReference type="PROSITE" id="PS51725"/>
    </source>
</evidence>
<proteinExistence type="predicted"/>
<dbReference type="InterPro" id="IPR050404">
    <property type="entry name" value="Heme-degrading_MO"/>
</dbReference>
<name>A0A2N0ZH63_9BACI</name>
<evidence type="ECO:0000313" key="3">
    <source>
        <dbReference type="Proteomes" id="UP000233343"/>
    </source>
</evidence>
<gene>
    <name evidence="2" type="ORF">CWS20_11435</name>
</gene>
<dbReference type="Gene3D" id="3.30.70.100">
    <property type="match status" value="1"/>
</dbReference>
<keyword evidence="2" id="KW-0560">Oxidoreductase</keyword>
<dbReference type="PANTHER" id="PTHR34474">
    <property type="entry name" value="SIGNAL TRANSDUCTION PROTEIN TRAP"/>
    <property type="match status" value="1"/>
</dbReference>
<dbReference type="GO" id="GO:0004497">
    <property type="term" value="F:monooxygenase activity"/>
    <property type="evidence" value="ECO:0007669"/>
    <property type="project" value="UniProtKB-KW"/>
</dbReference>
<dbReference type="SUPFAM" id="SSF54909">
    <property type="entry name" value="Dimeric alpha+beta barrel"/>
    <property type="match status" value="1"/>
</dbReference>
<dbReference type="Pfam" id="PF03992">
    <property type="entry name" value="ABM"/>
    <property type="match status" value="1"/>
</dbReference>
<reference evidence="2 3" key="1">
    <citation type="journal article" date="2010" name="Int. J. Syst. Evol. Microbiol.">
        <title>Bacillus horneckiae sp. nov., isolated from a spacecraft-assembly clean room.</title>
        <authorList>
            <person name="Vaishampayan P."/>
            <person name="Probst A."/>
            <person name="Krishnamurthi S."/>
            <person name="Ghosh S."/>
            <person name="Osman S."/>
            <person name="McDowall A."/>
            <person name="Ruckmani A."/>
            <person name="Mayilraj S."/>
            <person name="Venkateswaran K."/>
        </authorList>
    </citation>
    <scope>NUCLEOTIDE SEQUENCE [LARGE SCALE GENOMIC DNA]</scope>
    <source>
        <strain evidence="3">1PO1SC</strain>
    </source>
</reference>
<dbReference type="RefSeq" id="WP_066195886.1">
    <property type="nucleotide sequence ID" value="NZ_JAFDQP010000006.1"/>
</dbReference>
<dbReference type="PROSITE" id="PS51725">
    <property type="entry name" value="ABM"/>
    <property type="match status" value="1"/>
</dbReference>
<dbReference type="InterPro" id="IPR011008">
    <property type="entry name" value="Dimeric_a/b-barrel"/>
</dbReference>
<evidence type="ECO:0000313" key="2">
    <source>
        <dbReference type="EMBL" id="PKG28852.1"/>
    </source>
</evidence>
<keyword evidence="2" id="KW-0503">Monooxygenase</keyword>
<protein>
    <submittedName>
        <fullName evidence="2">Antibiotic biosynthesis monooxygenase</fullName>
    </submittedName>
</protein>
<keyword evidence="3" id="KW-1185">Reference proteome</keyword>
<dbReference type="AlphaFoldDB" id="A0A2N0ZH63"/>
<dbReference type="InterPro" id="IPR007138">
    <property type="entry name" value="ABM_dom"/>
</dbReference>
<accession>A0A2N0ZH63</accession>
<dbReference type="Proteomes" id="UP000233343">
    <property type="component" value="Unassembled WGS sequence"/>
</dbReference>
<feature type="domain" description="ABM" evidence="1">
    <location>
        <begin position="66"/>
        <end position="156"/>
    </location>
</feature>